<dbReference type="GO" id="GO:0004497">
    <property type="term" value="F:monooxygenase activity"/>
    <property type="evidence" value="ECO:0007669"/>
    <property type="project" value="UniProtKB-UniRule"/>
</dbReference>
<dbReference type="PATRIC" id="fig|279113.9.peg.794"/>
<dbReference type="KEGG" id="cpra:CPter91_0790"/>
<feature type="binding site" evidence="5">
    <location>
        <position position="42"/>
    </location>
    <ligand>
        <name>NADPH</name>
        <dbReference type="ChEBI" id="CHEBI:57783"/>
    </ligand>
</feature>
<dbReference type="InterPro" id="IPR043683">
    <property type="entry name" value="TetX_monooxygenase"/>
</dbReference>
<keyword evidence="3 5" id="KW-0560">Oxidoreductase</keyword>
<dbReference type="InterPro" id="IPR036188">
    <property type="entry name" value="FAD/NAD-bd_sf"/>
</dbReference>
<dbReference type="STRING" id="279113.CPter91_0790"/>
<comment type="domain">
    <text evidence="5">Consists of an N-terminal FAD-binding domain with a Rossman fold and a C-terminal substrate-binding domain.</text>
</comment>
<comment type="catalytic activity">
    <reaction evidence="5">
        <text>a tetracycline + NADPH + O2 + H(+) = an 11a-hydroxytetracycline + NADP(+) + H2O</text>
        <dbReference type="Rhea" id="RHEA:61444"/>
        <dbReference type="ChEBI" id="CHEBI:15377"/>
        <dbReference type="ChEBI" id="CHEBI:15378"/>
        <dbReference type="ChEBI" id="CHEBI:15379"/>
        <dbReference type="ChEBI" id="CHEBI:57783"/>
        <dbReference type="ChEBI" id="CHEBI:58349"/>
        <dbReference type="ChEBI" id="CHEBI:144644"/>
        <dbReference type="ChEBI" id="CHEBI:144645"/>
    </reaction>
</comment>
<keyword evidence="5" id="KW-0963">Cytoplasm</keyword>
<dbReference type="PANTHER" id="PTHR46972">
    <property type="entry name" value="MONOOXYGENASE ASQM-RELATED"/>
    <property type="match status" value="1"/>
</dbReference>
<feature type="domain" description="FAD-binding" evidence="6">
    <location>
        <begin position="6"/>
        <end position="167"/>
    </location>
</feature>
<dbReference type="Proteomes" id="UP000074561">
    <property type="component" value="Chromosome"/>
</dbReference>
<evidence type="ECO:0000256" key="1">
    <source>
        <dbReference type="ARBA" id="ARBA00022630"/>
    </source>
</evidence>
<comment type="subcellular location">
    <subcellularLocation>
        <location evidence="5">Cytoplasm</location>
    </subcellularLocation>
</comment>
<dbReference type="SUPFAM" id="SSF51905">
    <property type="entry name" value="FAD/NAD(P)-binding domain"/>
    <property type="match status" value="1"/>
</dbReference>
<dbReference type="PANTHER" id="PTHR46972:SF1">
    <property type="entry name" value="FAD DEPENDENT OXIDOREDUCTASE DOMAIN-CONTAINING PROTEIN"/>
    <property type="match status" value="1"/>
</dbReference>
<dbReference type="OrthoDB" id="8591538at2"/>
<dbReference type="InterPro" id="IPR002938">
    <property type="entry name" value="FAD-bd"/>
</dbReference>
<evidence type="ECO:0000259" key="6">
    <source>
        <dbReference type="Pfam" id="PF01494"/>
    </source>
</evidence>
<evidence type="ECO:0000256" key="2">
    <source>
        <dbReference type="ARBA" id="ARBA00022827"/>
    </source>
</evidence>
<feature type="binding site" evidence="5">
    <location>
        <position position="49"/>
    </location>
    <ligand>
        <name>FAD</name>
        <dbReference type="ChEBI" id="CHEBI:57692"/>
    </ligand>
</feature>
<protein>
    <recommendedName>
        <fullName evidence="5">Flavin-dependent monooxygenase</fullName>
    </recommendedName>
    <alternativeName>
        <fullName evidence="5">TetX monooxygenase</fullName>
        <shortName evidence="5">TetX</shortName>
        <ecNumber evidence="5">1.14.13.-</ecNumber>
    </alternativeName>
</protein>
<keyword evidence="2 5" id="KW-0274">FAD</keyword>
<dbReference type="PRINTS" id="PR00420">
    <property type="entry name" value="RNGMNOXGNASE"/>
</dbReference>
<comment type="function">
    <text evidence="5">An FAD-requiring monooxygenase active on some tetracycline antibiotic derivatives, which leads to their inactivation. Hydroxylates carbon 11a of tetracycline and some analogs.</text>
</comment>
<dbReference type="GO" id="GO:0071949">
    <property type="term" value="F:FAD binding"/>
    <property type="evidence" value="ECO:0007669"/>
    <property type="project" value="InterPro"/>
</dbReference>
<feature type="binding site" evidence="5">
    <location>
        <position position="298"/>
    </location>
    <ligand>
        <name>FAD</name>
        <dbReference type="ChEBI" id="CHEBI:57692"/>
    </ligand>
</feature>
<keyword evidence="5" id="KW-0547">Nucleotide-binding</keyword>
<dbReference type="GO" id="GO:0046677">
    <property type="term" value="P:response to antibiotic"/>
    <property type="evidence" value="ECO:0007669"/>
    <property type="project" value="InterPro"/>
</dbReference>
<dbReference type="Gene3D" id="3.50.50.60">
    <property type="entry name" value="FAD/NAD(P)-binding domain"/>
    <property type="match status" value="1"/>
</dbReference>
<dbReference type="EC" id="1.14.13.-" evidence="5"/>
<proteinExistence type="inferred from homology"/>
<dbReference type="HAMAP" id="MF_00845">
    <property type="entry name" value="TetX_monooxygenase"/>
    <property type="match status" value="1"/>
</dbReference>
<keyword evidence="1 5" id="KW-0285">Flavoprotein</keyword>
<evidence type="ECO:0000256" key="5">
    <source>
        <dbReference type="HAMAP-Rule" id="MF_00845"/>
    </source>
</evidence>
<dbReference type="RefSeq" id="WP_061937081.1">
    <property type="nucleotide sequence ID" value="NZ_CP013234.1"/>
</dbReference>
<dbReference type="GO" id="GO:0005737">
    <property type="term" value="C:cytoplasm"/>
    <property type="evidence" value="ECO:0007669"/>
    <property type="project" value="UniProtKB-SubCell"/>
</dbReference>
<dbReference type="EMBL" id="CP013234">
    <property type="protein sequence ID" value="AMP03183.1"/>
    <property type="molecule type" value="Genomic_DNA"/>
</dbReference>
<feature type="domain" description="FAD-binding" evidence="6">
    <location>
        <begin position="293"/>
        <end position="329"/>
    </location>
</feature>
<evidence type="ECO:0000313" key="8">
    <source>
        <dbReference type="Proteomes" id="UP000074561"/>
    </source>
</evidence>
<dbReference type="Pfam" id="PF01494">
    <property type="entry name" value="FAD_binding_3"/>
    <property type="match status" value="2"/>
</dbReference>
<sequence>MNTQLRIAIVGAGPGGLTLARILHLHGIATTVFEQESHPLERPQGGTLDLHEDSGLRALRQAGLMDAFLAIARYEDQGSRLLDKAANVLFEDQDAASGDRPEVDRTALRAMLLQALPASCVRWGCAMREVQARADGRWNLLFGHGSEGPFDLVVGADGAWSRIRPLLSPYRPQYSGLTFIEYGIDDVDRSHPALAQLVGRGKMGVEADGKEIIAQRNGDAHIRAYAIFRVPADWAARRFDLASPAAMRVELIKEFDGFAPEILDLFRASNDHFAIRPICALPVGHCWPSRRGLTLLGDAAHVMSPFGGDGVNNAMFDAAELARLLIERADWAEAVAEYETLMFARIVESAEGAAEGAATQLSHVGQELTLAMYRSHAGWNQDEIHPFA</sequence>
<accession>A0A127PZH5</accession>
<organism evidence="7 8">
    <name type="scientific">Collimonas pratensis</name>
    <dbReference type="NCBI Taxonomy" id="279113"/>
    <lineage>
        <taxon>Bacteria</taxon>
        <taxon>Pseudomonadati</taxon>
        <taxon>Pseudomonadota</taxon>
        <taxon>Betaproteobacteria</taxon>
        <taxon>Burkholderiales</taxon>
        <taxon>Oxalobacteraceae</taxon>
        <taxon>Collimonas</taxon>
    </lineage>
</organism>
<keyword evidence="5" id="KW-0521">NADP</keyword>
<evidence type="ECO:0000313" key="7">
    <source>
        <dbReference type="EMBL" id="AMP03183.1"/>
    </source>
</evidence>
<dbReference type="AlphaFoldDB" id="A0A127PZH5"/>
<gene>
    <name evidence="7" type="ORF">CPter91_0790</name>
</gene>
<comment type="similarity">
    <text evidence="5">Belongs to the aromatic-ring hydroxylase family. TetX subfamily.</text>
</comment>
<name>A0A127PZH5_9BURK</name>
<evidence type="ECO:0000256" key="3">
    <source>
        <dbReference type="ARBA" id="ARBA00023002"/>
    </source>
</evidence>
<comment type="cofactor">
    <cofactor evidence="5">
        <name>FAD</name>
        <dbReference type="ChEBI" id="CHEBI:57692"/>
    </cofactor>
</comment>
<comment type="subunit">
    <text evidence="5">Monomer.</text>
</comment>
<feature type="binding site" evidence="5">
    <location>
        <position position="105"/>
    </location>
    <ligand>
        <name>FAD</name>
        <dbReference type="ChEBI" id="CHEBI:57692"/>
    </ligand>
</feature>
<reference evidence="7 8" key="1">
    <citation type="submission" date="2015-11" db="EMBL/GenBank/DDBJ databases">
        <title>Exploring the genomic traits of fungus-feeding bacterial genus Collimonas.</title>
        <authorList>
            <person name="Song C."/>
            <person name="Schmidt R."/>
            <person name="de Jager V."/>
            <person name="Krzyzanowska D."/>
            <person name="Jongedijk E."/>
            <person name="Cankar K."/>
            <person name="Beekwilder J."/>
            <person name="van Veen A."/>
            <person name="de Boer W."/>
            <person name="van Veen J.A."/>
            <person name="Garbeva P."/>
        </authorList>
    </citation>
    <scope>NUCLEOTIDE SEQUENCE [LARGE SCALE GENOMIC DNA]</scope>
    <source>
        <strain evidence="7 8">Ter91</strain>
    </source>
</reference>
<evidence type="ECO:0000256" key="4">
    <source>
        <dbReference type="ARBA" id="ARBA00023033"/>
    </source>
</evidence>
<keyword evidence="4 5" id="KW-0503">Monooxygenase</keyword>